<dbReference type="Gene3D" id="3.30.40.10">
    <property type="entry name" value="Zinc/RING finger domain, C3HC4 (zinc finger)"/>
    <property type="match status" value="1"/>
</dbReference>
<evidence type="ECO:0000313" key="3">
    <source>
        <dbReference type="Proteomes" id="UP000604046"/>
    </source>
</evidence>
<dbReference type="AlphaFoldDB" id="A0A812IEH5"/>
<feature type="compositionally biased region" description="Basic and acidic residues" evidence="1">
    <location>
        <begin position="144"/>
        <end position="163"/>
    </location>
</feature>
<feature type="region of interest" description="Disordered" evidence="1">
    <location>
        <begin position="100"/>
        <end position="163"/>
    </location>
</feature>
<accession>A0A812IEH5</accession>
<dbReference type="InterPro" id="IPR013083">
    <property type="entry name" value="Znf_RING/FYVE/PHD"/>
</dbReference>
<sequence>MNAGPKRRPHFAIRKGDVYKACLKCSVINLAHHYHECPKNGRRRRPGKMTGPGFAQQQTLLRGLLQRCGGKTMKITSVGAGETVLGYAAADLLQQIQAERVEEDEEEKAGMPPAIQAEERRRQLAAKDQQLEELQQELQAQASEESRLRHDKEKEAQEHRRQLAERDKQMEALQRAHAMEVQDLQKGFRQWRHNRESEQDLQQALLQSMNEDLQKQVHDLNLRVQAITKTCLICCDADPVMAFLPCGCVSLRKSCWEKGSIKQAGSLKCLSCRRDVGFVVQVKIRGYGG</sequence>
<organism evidence="2 3">
    <name type="scientific">Symbiodinium natans</name>
    <dbReference type="NCBI Taxonomy" id="878477"/>
    <lineage>
        <taxon>Eukaryota</taxon>
        <taxon>Sar</taxon>
        <taxon>Alveolata</taxon>
        <taxon>Dinophyceae</taxon>
        <taxon>Suessiales</taxon>
        <taxon>Symbiodiniaceae</taxon>
        <taxon>Symbiodinium</taxon>
    </lineage>
</organism>
<name>A0A812IEH5_9DINO</name>
<keyword evidence="3" id="KW-1185">Reference proteome</keyword>
<evidence type="ECO:0000256" key="1">
    <source>
        <dbReference type="SAM" id="MobiDB-lite"/>
    </source>
</evidence>
<protein>
    <submittedName>
        <fullName evidence="2">Uncharacterized protein</fullName>
    </submittedName>
</protein>
<reference evidence="2" key="1">
    <citation type="submission" date="2021-02" db="EMBL/GenBank/DDBJ databases">
        <authorList>
            <person name="Dougan E. K."/>
            <person name="Rhodes N."/>
            <person name="Thang M."/>
            <person name="Chan C."/>
        </authorList>
    </citation>
    <scope>NUCLEOTIDE SEQUENCE</scope>
</reference>
<evidence type="ECO:0000313" key="2">
    <source>
        <dbReference type="EMBL" id="CAE7032442.1"/>
    </source>
</evidence>
<dbReference type="OrthoDB" id="5855668at2759"/>
<comment type="caution">
    <text evidence="2">The sequence shown here is derived from an EMBL/GenBank/DDBJ whole genome shotgun (WGS) entry which is preliminary data.</text>
</comment>
<dbReference type="Proteomes" id="UP000604046">
    <property type="component" value="Unassembled WGS sequence"/>
</dbReference>
<proteinExistence type="predicted"/>
<gene>
    <name evidence="2" type="ORF">SNAT2548_LOCUS3907</name>
</gene>
<feature type="compositionally biased region" description="Low complexity" evidence="1">
    <location>
        <begin position="126"/>
        <end position="143"/>
    </location>
</feature>
<dbReference type="EMBL" id="CAJNDS010000238">
    <property type="protein sequence ID" value="CAE7032442.1"/>
    <property type="molecule type" value="Genomic_DNA"/>
</dbReference>